<accession>A0A6C0K8R6</accession>
<proteinExistence type="predicted"/>
<keyword evidence="1" id="KW-0175">Coiled coil</keyword>
<feature type="region of interest" description="Disordered" evidence="2">
    <location>
        <begin position="1"/>
        <end position="25"/>
    </location>
</feature>
<evidence type="ECO:0000256" key="2">
    <source>
        <dbReference type="SAM" id="MobiDB-lite"/>
    </source>
</evidence>
<reference evidence="3" key="1">
    <citation type="journal article" date="2020" name="Nature">
        <title>Giant virus diversity and host interactions through global metagenomics.</title>
        <authorList>
            <person name="Schulz F."/>
            <person name="Roux S."/>
            <person name="Paez-Espino D."/>
            <person name="Jungbluth S."/>
            <person name="Walsh D.A."/>
            <person name="Denef V.J."/>
            <person name="McMahon K.D."/>
            <person name="Konstantinidis K.T."/>
            <person name="Eloe-Fadrosh E.A."/>
            <person name="Kyrpides N.C."/>
            <person name="Woyke T."/>
        </authorList>
    </citation>
    <scope>NUCLEOTIDE SEQUENCE</scope>
    <source>
        <strain evidence="3">GVMAG-S-1101178-73</strain>
    </source>
</reference>
<name>A0A6C0K8R6_9ZZZZ</name>
<organism evidence="3">
    <name type="scientific">viral metagenome</name>
    <dbReference type="NCBI Taxonomy" id="1070528"/>
    <lineage>
        <taxon>unclassified sequences</taxon>
        <taxon>metagenomes</taxon>
        <taxon>organismal metagenomes</taxon>
    </lineage>
</organism>
<feature type="coiled-coil region" evidence="1">
    <location>
        <begin position="483"/>
        <end position="517"/>
    </location>
</feature>
<sequence length="613" mass="70833">MTKKPLVPNKNPKGRGKGKAKVAKVGKAVKTAKAAKAPRRSRLCSRLSKGRLTILIAEVDSIAKGLKGGLSGGGSFMSLIGMKKKTTDKKPDASPKVEDYYDRIKGLFSDENKENIKRLKEDLVNDILGTMAGGLENLVNFKTDTGKIDFIKRRQLLKFISIINDIDNLDQSYIDSLILNDSLKILNYIDKITTLVMINMLKKVYKSRYTNKQLDETSFKYLNNTKSLIEKITTAYEGDDKEGVLQGLTKDVKRELEYYNNIYILNDNTEVYTEEVNKIKLWLDLKIKEILENKENLKTLLSNELLINHKTGCVYNGGDDVFVNKVYITKLNNLNEVVKELKIKLDLMNTSLTNTNKYRTFINDMNWYDLYNLLTIDEKLLEELKVLKEKYKNCVKAFYDDTITRYDKKELLTLLKKREYLEASIELSVITDLEASITVYNNTYDEINNKFKNWNEIEKNIDNNIAVDLTNIVFLYNKLCNYNKIYQEKFNIIKKKIEEFKAKNVAADKIAEEIEENIPEYDEEYDDDFENDETSPTKPIITIRKVKTQNEINAAKQSRGGKQTTKYISTGDFVYILYEKKRIRRCVYAKAKGRGKYCKIKGDYILLSKLKVV</sequence>
<feature type="compositionally biased region" description="Basic residues" evidence="2">
    <location>
        <begin position="12"/>
        <end position="24"/>
    </location>
</feature>
<feature type="coiled-coil region" evidence="1">
    <location>
        <begin position="324"/>
        <end position="351"/>
    </location>
</feature>
<evidence type="ECO:0000256" key="1">
    <source>
        <dbReference type="SAM" id="Coils"/>
    </source>
</evidence>
<dbReference type="EMBL" id="MN740821">
    <property type="protein sequence ID" value="QHU13551.1"/>
    <property type="molecule type" value="Genomic_DNA"/>
</dbReference>
<protein>
    <submittedName>
        <fullName evidence="3">Uncharacterized protein</fullName>
    </submittedName>
</protein>
<dbReference type="AlphaFoldDB" id="A0A6C0K8R6"/>
<evidence type="ECO:0000313" key="3">
    <source>
        <dbReference type="EMBL" id="QHU13551.1"/>
    </source>
</evidence>